<dbReference type="PANTHER" id="PTHR31566:SF0">
    <property type="entry name" value="CYTOCHROME C BIOGENESIS PROTEIN CCS1, CHLOROPLASTIC"/>
    <property type="match status" value="1"/>
</dbReference>
<comment type="function">
    <text evidence="6">Required during biogenesis of c-type cytochromes (cytochrome c6 and cytochrome f) at the step of heme attachment.</text>
</comment>
<keyword evidence="9" id="KW-0934">Plastid</keyword>
<keyword evidence="4 6" id="KW-1133">Transmembrane helix</keyword>
<keyword evidence="3 6" id="KW-0201">Cytochrome c-type biogenesis</keyword>
<evidence type="ECO:0000256" key="3">
    <source>
        <dbReference type="ARBA" id="ARBA00022748"/>
    </source>
</evidence>
<evidence type="ECO:0000256" key="7">
    <source>
        <dbReference type="SAM" id="Phobius"/>
    </source>
</evidence>
<feature type="domain" description="ResB-like" evidence="8">
    <location>
        <begin position="21"/>
        <end position="310"/>
    </location>
</feature>
<evidence type="ECO:0000256" key="5">
    <source>
        <dbReference type="ARBA" id="ARBA00023136"/>
    </source>
</evidence>
<comment type="subcellular location">
    <subcellularLocation>
        <location evidence="6">Cellular thylakoid membrane</location>
        <topology evidence="6">Multi-pass membrane protein</topology>
    </subcellularLocation>
    <subcellularLocation>
        <location evidence="1">Membrane</location>
        <topology evidence="1">Multi-pass membrane protein</topology>
    </subcellularLocation>
</comment>
<feature type="domain" description="ResB-like" evidence="8">
    <location>
        <begin position="352"/>
        <end position="429"/>
    </location>
</feature>
<dbReference type="InterPro" id="IPR007816">
    <property type="entry name" value="ResB-like_domain"/>
</dbReference>
<keyword evidence="5 6" id="KW-0472">Membrane</keyword>
<accession>A0A4D6X1X0</accession>
<gene>
    <name evidence="6 9" type="primary">ccs1</name>
    <name evidence="6" type="synonym">ccsB</name>
</gene>
<dbReference type="AlphaFoldDB" id="A0A4D6X1X0"/>
<name>A0A4D6X1X0_9FLOR</name>
<dbReference type="GO" id="GO:0042651">
    <property type="term" value="C:thylakoid membrane"/>
    <property type="evidence" value="ECO:0007669"/>
    <property type="project" value="UniProtKB-UniRule"/>
</dbReference>
<proteinExistence type="inferred from homology"/>
<keyword evidence="2 6" id="KW-0812">Transmembrane</keyword>
<evidence type="ECO:0000313" key="9">
    <source>
        <dbReference type="EMBL" id="QCI08670.1"/>
    </source>
</evidence>
<dbReference type="GO" id="GO:0017004">
    <property type="term" value="P:cytochrome complex assembly"/>
    <property type="evidence" value="ECO:0007669"/>
    <property type="project" value="UniProtKB-UniRule"/>
</dbReference>
<feature type="transmembrane region" description="Helical" evidence="7">
    <location>
        <begin position="80"/>
        <end position="102"/>
    </location>
</feature>
<comment type="subunit">
    <text evidence="6">May interact with CcsA.</text>
</comment>
<evidence type="ECO:0000256" key="6">
    <source>
        <dbReference type="HAMAP-Rule" id="MF_01392"/>
    </source>
</evidence>
<feature type="transmembrane region" description="Helical" evidence="7">
    <location>
        <begin position="174"/>
        <end position="197"/>
    </location>
</feature>
<evidence type="ECO:0000256" key="4">
    <source>
        <dbReference type="ARBA" id="ARBA00022989"/>
    </source>
</evidence>
<feature type="transmembrane region" description="Helical" evidence="7">
    <location>
        <begin position="381"/>
        <end position="401"/>
    </location>
</feature>
<sequence>MRLSKIKNSFWHLLKRLANLNFAIFLLFLIVFLSMLGSIIEQDQNLLFYQSNYPIQNNILFFFNWRIIIYLGLDHLYQSWLFLLILSVFSISLVTCTFSLQLPSLKNARRWKFINIKKQSIQYNLYDPYLSSHQLIKNSLVNIIYALNNSSFYVFQKGSRIYAYKGLIGRIAPIFVHMSIILILIGSVIGAFGGFMLQEMVTSGEIFHFKNVISAGIFSSIPRKFLGYVNDFRISYNNDGSIKQFFCKVFILDNKGSILQNKTIAVNLPLFYKGLTFYQTDWNIDGLRIKFGESMIIQKKLQQINLNNKKCWLCNIKLNENKQYLLLLLNSMDFIYIYDKSLDQIFSLNLYQPIFLDGIKISIVDVIVSTGLQVKSDPGIIIVYLGFLGIMLSTLASYISYTQIWISLDNNIMLFSGITNRAILFFEEDISSINLMYQKYTL</sequence>
<dbReference type="EMBL" id="MK814736">
    <property type="protein sequence ID" value="QCI08670.1"/>
    <property type="molecule type" value="Genomic_DNA"/>
</dbReference>
<evidence type="ECO:0000259" key="8">
    <source>
        <dbReference type="Pfam" id="PF05140"/>
    </source>
</evidence>
<dbReference type="InterPro" id="IPR023494">
    <property type="entry name" value="Cyt_c_bgen_Ccs1/CcsB/ResB"/>
</dbReference>
<dbReference type="PANTHER" id="PTHR31566">
    <property type="entry name" value="CYTOCHROME C BIOGENESIS PROTEIN CCS1, CHLOROPLASTIC"/>
    <property type="match status" value="1"/>
</dbReference>
<evidence type="ECO:0000256" key="2">
    <source>
        <dbReference type="ARBA" id="ARBA00022692"/>
    </source>
</evidence>
<dbReference type="HAMAP" id="MF_01392">
    <property type="entry name" value="CytC_Ccs1"/>
    <property type="match status" value="1"/>
</dbReference>
<keyword evidence="6" id="KW-0793">Thylakoid</keyword>
<reference evidence="9" key="1">
    <citation type="journal article" date="2019" name="Mol. Phylogenet. Evol.">
        <title>Morphological evolution and classification of the red algal order Ceramiales inferred using plastid phylogenomics.</title>
        <authorList>
            <person name="Diaz-Tapia P."/>
            <person name="Pasella M.M."/>
            <person name="Verbruggen H."/>
            <person name="Maggs C.A."/>
        </authorList>
    </citation>
    <scope>NUCLEOTIDE SEQUENCE</scope>
    <source>
        <strain evidence="9">PD2995</strain>
    </source>
</reference>
<comment type="similarity">
    <text evidence="6">Belongs to the Ccs1/CcsB family.</text>
</comment>
<protein>
    <recommendedName>
        <fullName evidence="6">Cytochrome c biogenesis protein CcsB</fullName>
    </recommendedName>
</protein>
<reference evidence="9" key="2">
    <citation type="submission" date="2019-04" db="EMBL/GenBank/DDBJ databases">
        <authorList>
            <person name="Pasella M."/>
        </authorList>
    </citation>
    <scope>NUCLEOTIDE SEQUENCE</scope>
    <source>
        <strain evidence="9">PD2995</strain>
    </source>
</reference>
<evidence type="ECO:0000256" key="1">
    <source>
        <dbReference type="ARBA" id="ARBA00004141"/>
    </source>
</evidence>
<organism evidence="9">
    <name type="scientific">Sphondylothamnion multifidum</name>
    <dbReference type="NCBI Taxonomy" id="193186"/>
    <lineage>
        <taxon>Eukaryota</taxon>
        <taxon>Rhodophyta</taxon>
        <taxon>Florideophyceae</taxon>
        <taxon>Rhodymeniophycidae</taxon>
        <taxon>Ceramiales</taxon>
        <taxon>Ceramiaceae</taxon>
        <taxon>Sphondylothamnion</taxon>
    </lineage>
</organism>
<dbReference type="Pfam" id="PF05140">
    <property type="entry name" value="ResB"/>
    <property type="match status" value="2"/>
</dbReference>
<feature type="transmembrane region" description="Helical" evidence="7">
    <location>
        <begin position="20"/>
        <end position="40"/>
    </location>
</feature>
<geneLocation type="plastid" evidence="9"/>